<dbReference type="Pfam" id="PF14968">
    <property type="entry name" value="CCDC84"/>
    <property type="match status" value="1"/>
</dbReference>
<organism evidence="2 3">
    <name type="scientific">Cinchona calisaya</name>
    <dbReference type="NCBI Taxonomy" id="153742"/>
    <lineage>
        <taxon>Eukaryota</taxon>
        <taxon>Viridiplantae</taxon>
        <taxon>Streptophyta</taxon>
        <taxon>Embryophyta</taxon>
        <taxon>Tracheophyta</taxon>
        <taxon>Spermatophyta</taxon>
        <taxon>Magnoliopsida</taxon>
        <taxon>eudicotyledons</taxon>
        <taxon>Gunneridae</taxon>
        <taxon>Pentapetalae</taxon>
        <taxon>asterids</taxon>
        <taxon>lamiids</taxon>
        <taxon>Gentianales</taxon>
        <taxon>Rubiaceae</taxon>
        <taxon>Cinchonoideae</taxon>
        <taxon>Cinchoneae</taxon>
        <taxon>Cinchona</taxon>
    </lineage>
</organism>
<protein>
    <recommendedName>
        <fullName evidence="4">TITAN-like protein</fullName>
    </recommendedName>
</protein>
<evidence type="ECO:0000313" key="3">
    <source>
        <dbReference type="Proteomes" id="UP001630127"/>
    </source>
</evidence>
<gene>
    <name evidence="2" type="ORF">ACH5RR_025160</name>
</gene>
<evidence type="ECO:0000256" key="1">
    <source>
        <dbReference type="SAM" id="MobiDB-lite"/>
    </source>
</evidence>
<dbReference type="PANTHER" id="PTHR31198">
    <property type="entry name" value="COILED-COIL DOMAIN-CONTAINING PROTEIN 84"/>
    <property type="match status" value="1"/>
</dbReference>
<name>A0ABD2YYU0_9GENT</name>
<dbReference type="EMBL" id="JBJUIK010000011">
    <property type="protein sequence ID" value="KAL3512443.1"/>
    <property type="molecule type" value="Genomic_DNA"/>
</dbReference>
<dbReference type="AlphaFoldDB" id="A0ABD2YYU0"/>
<keyword evidence="3" id="KW-1185">Reference proteome</keyword>
<proteinExistence type="predicted"/>
<evidence type="ECO:0008006" key="4">
    <source>
        <dbReference type="Google" id="ProtNLM"/>
    </source>
</evidence>
<comment type="caution">
    <text evidence="2">The sequence shown here is derived from an EMBL/GenBank/DDBJ whole genome shotgun (WGS) entry which is preliminary data.</text>
</comment>
<dbReference type="Proteomes" id="UP001630127">
    <property type="component" value="Unassembled WGS sequence"/>
</dbReference>
<sequence length="461" mass="51365">MPIGSPNPNPNNQKKKKTSNDDNGGGEAAEEEKQLTEFEYCKVCKLNHNKGRRHIYFPNHKKALSSFLSRFQFKIKNDVAFYLKNPIPLRPEHASLNRLWCVFCDLDILESGSSVACGNAIAHLGSAEHLKEVKSFLWKYGGGMDRLDLFRISDSDFAKWEKKCKLLKTEAAGEGSHGSLIGPSNYIHHNETKSNYVNNFKINDIDSSSVDFKFPNGVVPLQDHTNERSQGLHSNKSRVGPHHMLAGTNVDLGARSPNSLPGSFGNQRSILSVPEEYPTYCGHTNGSVCPYERITAGDRSSEGTLTSEGSSHNMLNLSQISSSAQEDGGGNVHSGAPPPWFSATERIQLDNTLNQGRSNLFSSLAGPVKSSKLNPKRVGAAWAERRKIELELEKRGELARHNFDADWLPNFGRVWQSGSRKESRKEFLGEKKTGLKVVTQIEKPNELQPYISKRMRRDTSE</sequence>
<reference evidence="2 3" key="1">
    <citation type="submission" date="2024-11" db="EMBL/GenBank/DDBJ databases">
        <title>A near-complete genome assembly of Cinchona calisaya.</title>
        <authorList>
            <person name="Lian D.C."/>
            <person name="Zhao X.W."/>
            <person name="Wei L."/>
        </authorList>
    </citation>
    <scope>NUCLEOTIDE SEQUENCE [LARGE SCALE GENOMIC DNA]</scope>
    <source>
        <tissue evidence="2">Nenye</tissue>
    </source>
</reference>
<evidence type="ECO:0000313" key="2">
    <source>
        <dbReference type="EMBL" id="KAL3512443.1"/>
    </source>
</evidence>
<feature type="region of interest" description="Disordered" evidence="1">
    <location>
        <begin position="1"/>
        <end position="31"/>
    </location>
</feature>
<feature type="region of interest" description="Disordered" evidence="1">
    <location>
        <begin position="322"/>
        <end position="342"/>
    </location>
</feature>
<accession>A0ABD2YYU0</accession>
<dbReference type="PANTHER" id="PTHR31198:SF1">
    <property type="entry name" value="CENTROSOMAL AT-AC SPLICING FACTOR"/>
    <property type="match status" value="1"/>
</dbReference>
<dbReference type="InterPro" id="IPR028015">
    <property type="entry name" value="CCDC84-like"/>
</dbReference>